<protein>
    <submittedName>
        <fullName evidence="5">Uncharacterized protein</fullName>
    </submittedName>
</protein>
<dbReference type="Pfam" id="PF04488">
    <property type="entry name" value="Gly_transf_sug"/>
    <property type="match status" value="1"/>
</dbReference>
<dbReference type="Gene3D" id="3.90.550.20">
    <property type="match status" value="1"/>
</dbReference>
<dbReference type="Proteomes" id="UP001214628">
    <property type="component" value="Chromosome 1"/>
</dbReference>
<dbReference type="AlphaFoldDB" id="A0AAF0JIE9"/>
<reference evidence="5" key="1">
    <citation type="submission" date="2023-02" db="EMBL/GenBank/DDBJ databases">
        <title>Mating type loci evolution in Malassezia.</title>
        <authorList>
            <person name="Coelho M.A."/>
        </authorList>
    </citation>
    <scope>NUCLEOTIDE SEQUENCE</scope>
    <source>
        <strain evidence="5">CBS 14136</strain>
    </source>
</reference>
<name>A0AAF0JIE9_9BASI</name>
<gene>
    <name evidence="5" type="ORF">MPSI1_000257</name>
</gene>
<keyword evidence="6" id="KW-1185">Reference proteome</keyword>
<keyword evidence="4" id="KW-0472">Membrane</keyword>
<evidence type="ECO:0000313" key="5">
    <source>
        <dbReference type="EMBL" id="WFD41626.1"/>
    </source>
</evidence>
<dbReference type="SUPFAM" id="SSF53448">
    <property type="entry name" value="Nucleotide-diphospho-sugar transferases"/>
    <property type="match status" value="1"/>
</dbReference>
<dbReference type="GO" id="GO:0016020">
    <property type="term" value="C:membrane"/>
    <property type="evidence" value="ECO:0007669"/>
    <property type="project" value="GOC"/>
</dbReference>
<dbReference type="InterPro" id="IPR007577">
    <property type="entry name" value="GlycoTrfase_DXD_sugar-bd_CS"/>
</dbReference>
<keyword evidence="2" id="KW-0808">Transferase</keyword>
<organism evidence="5 6">
    <name type="scientific">Malassezia psittaci</name>
    <dbReference type="NCBI Taxonomy" id="1821823"/>
    <lineage>
        <taxon>Eukaryota</taxon>
        <taxon>Fungi</taxon>
        <taxon>Dikarya</taxon>
        <taxon>Basidiomycota</taxon>
        <taxon>Ustilaginomycotina</taxon>
        <taxon>Malasseziomycetes</taxon>
        <taxon>Malasseziales</taxon>
        <taxon>Malasseziaceae</taxon>
        <taxon>Malassezia</taxon>
    </lineage>
</organism>
<accession>A0AAF0JIE9</accession>
<sequence>MVLVSRRTSSILLGCLGLFLLGTVGVLSIVRAYFHVDEIAFIRNLELGTLPEIRRGVRPSALTIDPDARLNTTDIPTEQIPRIIHQTWKTDNLPPRWAKTREACAAMMPDYKYMLWTDASSRQLIETDYEWFLPVFDAYPHNIQRADAIRYFVLHKYGGIYMDLDIGCKRRLDSLLRFDAILPKTIPVGVSNDLIFSAKQHPFMQQLIENLSRFNHHFLTPYATVMFSTGPMFVSAVYRMYADAHTLVTPSTPDKPMQGFKGIRVLPKSLYGKNAKPHEAPDAFFEHMYGSSWHEGDAGFLIFLRIYGRLLMAIGVAIVLVGLRRFWIGPIFSLCQWAWGQLSRYTSYAPEWAQPYLNERPVPGPEWVRLTNQDDEYFHETTPKIVPVFSADEPIDMDANVTPNQMHAFNQLSSQPIFAEPKPHISGEGSSRGSFECSALGSYSKQEDRSNSPIHLPAYYVDGSSEYAMEDANLPANDLTAKTGSVRPRRSLNLNRLRPSWRSLSVAPLKALVSKPLRRNSASHTEEEGDSDRYSLDQSDTLSRTISSQSDEYRREFASLVRGDSNDPYSFESPTLEAVGSPPPTVLISQEQDPPALHRSAVTRRQPVSDLSRVLTPAVPPLPPSNYLPRNHD</sequence>
<evidence type="ECO:0000256" key="4">
    <source>
        <dbReference type="SAM" id="Phobius"/>
    </source>
</evidence>
<proteinExistence type="inferred from homology"/>
<evidence type="ECO:0000256" key="2">
    <source>
        <dbReference type="ARBA" id="ARBA00022679"/>
    </source>
</evidence>
<feature type="region of interest" description="Disordered" evidence="3">
    <location>
        <begin position="517"/>
        <end position="633"/>
    </location>
</feature>
<evidence type="ECO:0000256" key="1">
    <source>
        <dbReference type="ARBA" id="ARBA00009003"/>
    </source>
</evidence>
<keyword evidence="4" id="KW-1133">Transmembrane helix</keyword>
<dbReference type="InterPro" id="IPR029044">
    <property type="entry name" value="Nucleotide-diphossugar_trans"/>
</dbReference>
<dbReference type="GO" id="GO:0051999">
    <property type="term" value="P:mannosyl-inositol phosphorylceramide biosynthetic process"/>
    <property type="evidence" value="ECO:0007669"/>
    <property type="project" value="TreeGrafter"/>
</dbReference>
<dbReference type="PANTHER" id="PTHR32385:SF15">
    <property type="entry name" value="INOSITOL PHOSPHOCERAMIDE MANNOSYLTRANSFERASE 1"/>
    <property type="match status" value="1"/>
</dbReference>
<feature type="compositionally biased region" description="Polar residues" evidence="3">
    <location>
        <begin position="536"/>
        <end position="550"/>
    </location>
</feature>
<evidence type="ECO:0000256" key="3">
    <source>
        <dbReference type="SAM" id="MobiDB-lite"/>
    </source>
</evidence>
<feature type="transmembrane region" description="Helical" evidence="4">
    <location>
        <begin position="298"/>
        <end position="323"/>
    </location>
</feature>
<dbReference type="FunFam" id="3.90.550.20:FF:000005">
    <property type="entry name" value="Unplaced genomic scaffold supercont1.17, whole genome shotgun sequence"/>
    <property type="match status" value="1"/>
</dbReference>
<dbReference type="InterPro" id="IPR051706">
    <property type="entry name" value="Glycosyltransferase_domain"/>
</dbReference>
<evidence type="ECO:0000313" key="6">
    <source>
        <dbReference type="Proteomes" id="UP001214628"/>
    </source>
</evidence>
<dbReference type="GO" id="GO:0000030">
    <property type="term" value="F:mannosyltransferase activity"/>
    <property type="evidence" value="ECO:0007669"/>
    <property type="project" value="TreeGrafter"/>
</dbReference>
<dbReference type="PANTHER" id="PTHR32385">
    <property type="entry name" value="MANNOSYL PHOSPHORYLINOSITOL CERAMIDE SYNTHASE"/>
    <property type="match status" value="1"/>
</dbReference>
<comment type="similarity">
    <text evidence="1">Belongs to the glycosyltransferase 32 family.</text>
</comment>
<dbReference type="EMBL" id="CP118375">
    <property type="protein sequence ID" value="WFD41626.1"/>
    <property type="molecule type" value="Genomic_DNA"/>
</dbReference>
<keyword evidence="4" id="KW-0812">Transmembrane</keyword>